<sequence>MVSVGCDGAKVAGGSQMRVPRKGQYEMSLPRNDFTAIDDAFIVFDDPPPSRAINSSAILVTRKVSHVLRIVIKLSTTPIAIFIGTTKTLYLSIVLAIRNMLVLVTTTSMVIE</sequence>
<protein>
    <submittedName>
        <fullName evidence="2">Uncharacterized protein</fullName>
    </submittedName>
</protein>
<evidence type="ECO:0000313" key="3">
    <source>
        <dbReference type="Proteomes" id="UP001386955"/>
    </source>
</evidence>
<proteinExistence type="predicted"/>
<evidence type="ECO:0000313" key="2">
    <source>
        <dbReference type="EMBL" id="KAK7389063.1"/>
    </source>
</evidence>
<keyword evidence="1" id="KW-1133">Transmembrane helix</keyword>
<dbReference type="AlphaFoldDB" id="A0AAN9S4G0"/>
<comment type="caution">
    <text evidence="2">The sequence shown here is derived from an EMBL/GenBank/DDBJ whole genome shotgun (WGS) entry which is preliminary data.</text>
</comment>
<keyword evidence="3" id="KW-1185">Reference proteome</keyword>
<keyword evidence="1" id="KW-0472">Membrane</keyword>
<feature type="transmembrane region" description="Helical" evidence="1">
    <location>
        <begin position="89"/>
        <end position="111"/>
    </location>
</feature>
<name>A0AAN9S4G0_PSOTE</name>
<dbReference type="EMBL" id="JAYMYS010000006">
    <property type="protein sequence ID" value="KAK7389063.1"/>
    <property type="molecule type" value="Genomic_DNA"/>
</dbReference>
<organism evidence="2 3">
    <name type="scientific">Psophocarpus tetragonolobus</name>
    <name type="common">Winged bean</name>
    <name type="synonym">Dolichos tetragonolobus</name>
    <dbReference type="NCBI Taxonomy" id="3891"/>
    <lineage>
        <taxon>Eukaryota</taxon>
        <taxon>Viridiplantae</taxon>
        <taxon>Streptophyta</taxon>
        <taxon>Embryophyta</taxon>
        <taxon>Tracheophyta</taxon>
        <taxon>Spermatophyta</taxon>
        <taxon>Magnoliopsida</taxon>
        <taxon>eudicotyledons</taxon>
        <taxon>Gunneridae</taxon>
        <taxon>Pentapetalae</taxon>
        <taxon>rosids</taxon>
        <taxon>fabids</taxon>
        <taxon>Fabales</taxon>
        <taxon>Fabaceae</taxon>
        <taxon>Papilionoideae</taxon>
        <taxon>50 kb inversion clade</taxon>
        <taxon>NPAAA clade</taxon>
        <taxon>indigoferoid/millettioid clade</taxon>
        <taxon>Phaseoleae</taxon>
        <taxon>Psophocarpus</taxon>
    </lineage>
</organism>
<accession>A0AAN9S4G0</accession>
<gene>
    <name evidence="2" type="ORF">VNO78_23895</name>
</gene>
<evidence type="ECO:0000256" key="1">
    <source>
        <dbReference type="SAM" id="Phobius"/>
    </source>
</evidence>
<dbReference type="Proteomes" id="UP001386955">
    <property type="component" value="Unassembled WGS sequence"/>
</dbReference>
<reference evidence="2 3" key="1">
    <citation type="submission" date="2024-01" db="EMBL/GenBank/DDBJ databases">
        <title>The genomes of 5 underutilized Papilionoideae crops provide insights into root nodulation and disease resistanc.</title>
        <authorList>
            <person name="Jiang F."/>
        </authorList>
    </citation>
    <scope>NUCLEOTIDE SEQUENCE [LARGE SCALE GENOMIC DNA]</scope>
    <source>
        <strain evidence="2">DUOXIRENSHENG_FW03</strain>
        <tissue evidence="2">Leaves</tissue>
    </source>
</reference>
<keyword evidence="1" id="KW-0812">Transmembrane</keyword>